<dbReference type="InterPro" id="IPR001128">
    <property type="entry name" value="Cyt_P450"/>
</dbReference>
<evidence type="ECO:0000313" key="2">
    <source>
        <dbReference type="Proteomes" id="UP001521222"/>
    </source>
</evidence>
<sequence length="588" mass="65649">MALIDLLGPQNIEKLGVLSQWRLLLLIAVPIAIAFFLRKTKAKPLDLKQYSHFPQPEPADPVRGHWPWIEKAAGEGDPRRQFDEMLYEQAEKLDFPPVLLVDWRPIEKFPILFILDNDVAEQVTKPNKAFRTSMPKHPAIQQLAPLVGARSLVTTDVSHVLNKELGTCERTKADEYVQGDEWNALYKRIRPGFQPNHLLGLVNVIVDKTETFIELMEQKATTGETFRLDSYTTNLVFDIIGIVTFDMDLNAQIDGKQSDVLLTYRALSQAFNKRPFGGVGWRDYFSANEREIRSKDKKLDSILKAEIKKQHKSLVTGSTDTKTKNRSVATLSLHGINKLTPQILQQTSDTLRGFLFAGHDTTSILLQWAFYELHIHPSAASTLSSELSTVFGPSTHPSAIVNALRSPDAGTLLNRLPYTDALIKETLRLHPPGTTARVAPPNSNTTLTLPGGDTLCIDGLCVTPRAYTIQRHPKTFGASRNDFRPERWLGEEGKGIPESSFRPYERGPRRCTGSELANLEAKIIIACVARRFEFVKKGLGELDLGEEGEVSVDEKGRAKTKGVMFSTHLVTAKPVDGMEIKVQIKGEA</sequence>
<organism evidence="1 2">
    <name type="scientific">Nothophoma quercina</name>
    <dbReference type="NCBI Taxonomy" id="749835"/>
    <lineage>
        <taxon>Eukaryota</taxon>
        <taxon>Fungi</taxon>
        <taxon>Dikarya</taxon>
        <taxon>Ascomycota</taxon>
        <taxon>Pezizomycotina</taxon>
        <taxon>Dothideomycetes</taxon>
        <taxon>Pleosporomycetidae</taxon>
        <taxon>Pleosporales</taxon>
        <taxon>Pleosporineae</taxon>
        <taxon>Didymellaceae</taxon>
        <taxon>Nothophoma</taxon>
    </lineage>
</organism>
<dbReference type="PANTHER" id="PTHR24305">
    <property type="entry name" value="CYTOCHROME P450"/>
    <property type="match status" value="1"/>
</dbReference>
<dbReference type="PRINTS" id="PR00463">
    <property type="entry name" value="EP450I"/>
</dbReference>
<evidence type="ECO:0000313" key="1">
    <source>
        <dbReference type="EMBL" id="KAL1604395.1"/>
    </source>
</evidence>
<dbReference type="InterPro" id="IPR002401">
    <property type="entry name" value="Cyt_P450_E_grp-I"/>
</dbReference>
<dbReference type="InterPro" id="IPR036396">
    <property type="entry name" value="Cyt_P450_sf"/>
</dbReference>
<dbReference type="Gene3D" id="1.10.630.10">
    <property type="entry name" value="Cytochrome P450"/>
    <property type="match status" value="1"/>
</dbReference>
<keyword evidence="2" id="KW-1185">Reference proteome</keyword>
<gene>
    <name evidence="1" type="ORF">SLS59_004193</name>
</gene>
<dbReference type="SUPFAM" id="SSF48264">
    <property type="entry name" value="Cytochrome P450"/>
    <property type="match status" value="1"/>
</dbReference>
<protein>
    <recommendedName>
        <fullName evidence="3">Cytochrome P450</fullName>
    </recommendedName>
</protein>
<comment type="caution">
    <text evidence="1">The sequence shown here is derived from an EMBL/GenBank/DDBJ whole genome shotgun (WGS) entry which is preliminary data.</text>
</comment>
<name>A0ABR3RIY9_9PLEO</name>
<reference evidence="1 2" key="1">
    <citation type="submission" date="2024-02" db="EMBL/GenBank/DDBJ databases">
        <title>De novo assembly and annotation of 12 fungi associated with fruit tree decline syndrome in Ontario, Canada.</title>
        <authorList>
            <person name="Sulman M."/>
            <person name="Ellouze W."/>
            <person name="Ilyukhin E."/>
        </authorList>
    </citation>
    <scope>NUCLEOTIDE SEQUENCE [LARGE SCALE GENOMIC DNA]</scope>
    <source>
        <strain evidence="1 2">M97-236</strain>
    </source>
</reference>
<dbReference type="PANTHER" id="PTHR24305:SF222">
    <property type="entry name" value="CYTOCHROME P450 MONOOXYGENASE STCS"/>
    <property type="match status" value="1"/>
</dbReference>
<proteinExistence type="predicted"/>
<dbReference type="Proteomes" id="UP001521222">
    <property type="component" value="Unassembled WGS sequence"/>
</dbReference>
<dbReference type="EMBL" id="JAKIXB020000011">
    <property type="protein sequence ID" value="KAL1604395.1"/>
    <property type="molecule type" value="Genomic_DNA"/>
</dbReference>
<dbReference type="InterPro" id="IPR050121">
    <property type="entry name" value="Cytochrome_P450_monoxygenase"/>
</dbReference>
<dbReference type="Pfam" id="PF00067">
    <property type="entry name" value="p450"/>
    <property type="match status" value="1"/>
</dbReference>
<evidence type="ECO:0008006" key="3">
    <source>
        <dbReference type="Google" id="ProtNLM"/>
    </source>
</evidence>
<accession>A0ABR3RIY9</accession>
<dbReference type="PRINTS" id="PR00385">
    <property type="entry name" value="P450"/>
</dbReference>